<keyword evidence="1" id="KW-1133">Transmembrane helix</keyword>
<name>A0ABN6FJ00_SINCY</name>
<keyword evidence="1" id="KW-0812">Transmembrane</keyword>
<evidence type="ECO:0000256" key="1">
    <source>
        <dbReference type="SAM" id="Phobius"/>
    </source>
</evidence>
<gene>
    <name evidence="2" type="ORF">SCMU_25950</name>
</gene>
<keyword evidence="3" id="KW-1185">Reference proteome</keyword>
<dbReference type="Proteomes" id="UP001319861">
    <property type="component" value="Chromosome"/>
</dbReference>
<proteinExistence type="predicted"/>
<evidence type="ECO:0008006" key="4">
    <source>
        <dbReference type="Google" id="ProtNLM"/>
    </source>
</evidence>
<sequence>MRRFSEWVRRMRGTRGGEKAATTVSAEPGSSESGSAVVEFVFLGVLLLVPVVYFVITVAALQGASFAATGAADHAAKSFARAADDASARTAAEAAVTVAMADFGLSGHTARLELTCDRSPCLQAGAAVRAVVRVDVPLPFSPVTPGFGLTVGKVDASATQIVGRFR</sequence>
<evidence type="ECO:0000313" key="3">
    <source>
        <dbReference type="Proteomes" id="UP001319861"/>
    </source>
</evidence>
<keyword evidence="1" id="KW-0472">Membrane</keyword>
<accession>A0ABN6FJ00</accession>
<dbReference type="EMBL" id="AP024525">
    <property type="protein sequence ID" value="BCT76753.1"/>
    <property type="molecule type" value="Genomic_DNA"/>
</dbReference>
<protein>
    <recommendedName>
        <fullName evidence="4">Flp pilus assembly protein TadG</fullName>
    </recommendedName>
</protein>
<feature type="transmembrane region" description="Helical" evidence="1">
    <location>
        <begin position="40"/>
        <end position="61"/>
    </location>
</feature>
<organism evidence="2 3">
    <name type="scientific">Sinomonas cyclohexanicum</name>
    <name type="common">Corynebacterium cyclohexanicum</name>
    <dbReference type="NCBI Taxonomy" id="322009"/>
    <lineage>
        <taxon>Bacteria</taxon>
        <taxon>Bacillati</taxon>
        <taxon>Actinomycetota</taxon>
        <taxon>Actinomycetes</taxon>
        <taxon>Micrococcales</taxon>
        <taxon>Micrococcaceae</taxon>
        <taxon>Sinomonas</taxon>
    </lineage>
</organism>
<evidence type="ECO:0000313" key="2">
    <source>
        <dbReference type="EMBL" id="BCT76753.1"/>
    </source>
</evidence>
<dbReference type="RefSeq" id="WP_229229535.1">
    <property type="nucleotide sequence ID" value="NZ_AP024525.1"/>
</dbReference>
<reference evidence="2 3" key="1">
    <citation type="journal article" date="2021" name="J. Biosci. Bioeng.">
        <title>Identification and characterization of a chc gene cluster responsible for the aromatization pathway of cyclohexanecarboxylate degradation in Sinomonas cyclohexanicum ATCC 51369.</title>
        <authorList>
            <person name="Yamamoto T."/>
            <person name="Hasegawa Y."/>
            <person name="Lau P.C.K."/>
            <person name="Iwaki H."/>
        </authorList>
    </citation>
    <scope>NUCLEOTIDE SEQUENCE [LARGE SCALE GENOMIC DNA]</scope>
    <source>
        <strain evidence="2 3">ATCC 51369</strain>
    </source>
</reference>